<organism evidence="1 2">
    <name type="scientific">Iris pallida</name>
    <name type="common">Sweet iris</name>
    <dbReference type="NCBI Taxonomy" id="29817"/>
    <lineage>
        <taxon>Eukaryota</taxon>
        <taxon>Viridiplantae</taxon>
        <taxon>Streptophyta</taxon>
        <taxon>Embryophyta</taxon>
        <taxon>Tracheophyta</taxon>
        <taxon>Spermatophyta</taxon>
        <taxon>Magnoliopsida</taxon>
        <taxon>Liliopsida</taxon>
        <taxon>Asparagales</taxon>
        <taxon>Iridaceae</taxon>
        <taxon>Iridoideae</taxon>
        <taxon>Irideae</taxon>
        <taxon>Iris</taxon>
    </lineage>
</organism>
<accession>A0AAX6EFK1</accession>
<sequence length="59" mass="6713">MFRDRFGCVSGKCGLVARSCPPVMFVFGLWCRGGWKDHYVVGVLVIWLAFLQWRSTSSV</sequence>
<gene>
    <name evidence="1" type="ORF">M6B38_191585</name>
</gene>
<evidence type="ECO:0000313" key="1">
    <source>
        <dbReference type="EMBL" id="KAJ6802794.1"/>
    </source>
</evidence>
<dbReference type="EMBL" id="JANAVB010037018">
    <property type="protein sequence ID" value="KAJ6802794.1"/>
    <property type="molecule type" value="Genomic_DNA"/>
</dbReference>
<dbReference type="Proteomes" id="UP001140949">
    <property type="component" value="Unassembled WGS sequence"/>
</dbReference>
<keyword evidence="2" id="KW-1185">Reference proteome</keyword>
<reference evidence="1" key="1">
    <citation type="journal article" date="2023" name="GigaByte">
        <title>Genome assembly of the bearded iris, Iris pallida Lam.</title>
        <authorList>
            <person name="Bruccoleri R.E."/>
            <person name="Oakeley E.J."/>
            <person name="Faust A.M.E."/>
            <person name="Altorfer M."/>
            <person name="Dessus-Babus S."/>
            <person name="Burckhardt D."/>
            <person name="Oertli M."/>
            <person name="Naumann U."/>
            <person name="Petersen F."/>
            <person name="Wong J."/>
        </authorList>
    </citation>
    <scope>NUCLEOTIDE SEQUENCE</scope>
    <source>
        <strain evidence="1">GSM-AAB239-AS_SAM_17_03QT</strain>
    </source>
</reference>
<protein>
    <submittedName>
        <fullName evidence="1">Uncharacterized protein</fullName>
    </submittedName>
</protein>
<dbReference type="AlphaFoldDB" id="A0AAX6EFK1"/>
<name>A0AAX6EFK1_IRIPA</name>
<proteinExistence type="predicted"/>
<reference evidence="1" key="2">
    <citation type="submission" date="2023-04" db="EMBL/GenBank/DDBJ databases">
        <authorList>
            <person name="Bruccoleri R.E."/>
            <person name="Oakeley E.J."/>
            <person name="Faust A.-M."/>
            <person name="Dessus-Babus S."/>
            <person name="Altorfer M."/>
            <person name="Burckhardt D."/>
            <person name="Oertli M."/>
            <person name="Naumann U."/>
            <person name="Petersen F."/>
            <person name="Wong J."/>
        </authorList>
    </citation>
    <scope>NUCLEOTIDE SEQUENCE</scope>
    <source>
        <strain evidence="1">GSM-AAB239-AS_SAM_17_03QT</strain>
        <tissue evidence="1">Leaf</tissue>
    </source>
</reference>
<evidence type="ECO:0000313" key="2">
    <source>
        <dbReference type="Proteomes" id="UP001140949"/>
    </source>
</evidence>
<comment type="caution">
    <text evidence="1">The sequence shown here is derived from an EMBL/GenBank/DDBJ whole genome shotgun (WGS) entry which is preliminary data.</text>
</comment>